<dbReference type="EMBL" id="AMCI01009124">
    <property type="protein sequence ID" value="EJW89992.1"/>
    <property type="molecule type" value="Genomic_DNA"/>
</dbReference>
<name>J9FK35_9ZZZZ</name>
<protein>
    <submittedName>
        <fullName evidence="1">Secreted protein</fullName>
    </submittedName>
</protein>
<gene>
    <name evidence="1" type="ORF">EVA_21895</name>
</gene>
<organism evidence="1">
    <name type="scientific">gut metagenome</name>
    <dbReference type="NCBI Taxonomy" id="749906"/>
    <lineage>
        <taxon>unclassified sequences</taxon>
        <taxon>metagenomes</taxon>
        <taxon>organismal metagenomes</taxon>
    </lineage>
</organism>
<evidence type="ECO:0000313" key="1">
    <source>
        <dbReference type="EMBL" id="EJW89992.1"/>
    </source>
</evidence>
<proteinExistence type="predicted"/>
<dbReference type="PROSITE" id="PS51257">
    <property type="entry name" value="PROKAR_LIPOPROTEIN"/>
    <property type="match status" value="1"/>
</dbReference>
<sequence length="76" mass="8639">MKRFYLLFINLLIVSGFIFTSCSNSDEEAQDPNSANLKTEKYSLSNCPDSLDVSELFNGYKNITRSISETSHDYTN</sequence>
<dbReference type="AlphaFoldDB" id="J9FK35"/>
<accession>J9FK35</accession>
<reference evidence="1" key="1">
    <citation type="journal article" date="2012" name="PLoS ONE">
        <title>Gene sets for utilization of primary and secondary nutrition supplies in the distal gut of endangered iberian lynx.</title>
        <authorList>
            <person name="Alcaide M."/>
            <person name="Messina E."/>
            <person name="Richter M."/>
            <person name="Bargiela R."/>
            <person name="Peplies J."/>
            <person name="Huws S.A."/>
            <person name="Newbold C.J."/>
            <person name="Golyshin P.N."/>
            <person name="Simon M.A."/>
            <person name="Lopez G."/>
            <person name="Yakimov M.M."/>
            <person name="Ferrer M."/>
        </authorList>
    </citation>
    <scope>NUCLEOTIDE SEQUENCE</scope>
</reference>
<feature type="non-terminal residue" evidence="1">
    <location>
        <position position="76"/>
    </location>
</feature>
<comment type="caution">
    <text evidence="1">The sequence shown here is derived from an EMBL/GenBank/DDBJ whole genome shotgun (WGS) entry which is preliminary data.</text>
</comment>